<dbReference type="SMART" id="SM00025">
    <property type="entry name" value="Pumilio"/>
    <property type="match status" value="8"/>
</dbReference>
<dbReference type="Gene3D" id="1.25.10.10">
    <property type="entry name" value="Leucine-rich Repeat Variant"/>
    <property type="match status" value="1"/>
</dbReference>
<evidence type="ECO:0000259" key="5">
    <source>
        <dbReference type="PROSITE" id="PS50303"/>
    </source>
</evidence>
<comment type="function">
    <text evidence="2">RNA-binding nucleolar protein required for pre-rRNA processing. Involved in production of 18S rRNA and assembly of small ribosomal subunit.</text>
</comment>
<feature type="region of interest" description="Disordered" evidence="4">
    <location>
        <begin position="497"/>
        <end position="551"/>
    </location>
</feature>
<feature type="region of interest" description="Disordered" evidence="4">
    <location>
        <begin position="414"/>
        <end position="436"/>
    </location>
</feature>
<organism evidence="6 7">
    <name type="scientific">Extremus antarcticus</name>
    <dbReference type="NCBI Taxonomy" id="702011"/>
    <lineage>
        <taxon>Eukaryota</taxon>
        <taxon>Fungi</taxon>
        <taxon>Dikarya</taxon>
        <taxon>Ascomycota</taxon>
        <taxon>Pezizomycotina</taxon>
        <taxon>Dothideomycetes</taxon>
        <taxon>Dothideomycetidae</taxon>
        <taxon>Mycosphaerellales</taxon>
        <taxon>Extremaceae</taxon>
        <taxon>Extremus</taxon>
    </lineage>
</organism>
<feature type="compositionally biased region" description="Polar residues" evidence="4">
    <location>
        <begin position="7"/>
        <end position="24"/>
    </location>
</feature>
<feature type="repeat" description="Pumilio" evidence="3">
    <location>
        <begin position="939"/>
        <end position="976"/>
    </location>
</feature>
<keyword evidence="7" id="KW-1185">Reference proteome</keyword>
<name>A0AAJ0DJ12_9PEZI</name>
<gene>
    <name evidence="6" type="ORF">LTR09_004183</name>
</gene>
<feature type="compositionally biased region" description="Polar residues" evidence="4">
    <location>
        <begin position="1114"/>
        <end position="1126"/>
    </location>
</feature>
<feature type="region of interest" description="Disordered" evidence="4">
    <location>
        <begin position="249"/>
        <end position="299"/>
    </location>
</feature>
<dbReference type="AlphaFoldDB" id="A0AAJ0DJ12"/>
<dbReference type="InterPro" id="IPR033133">
    <property type="entry name" value="PUM-HD"/>
</dbReference>
<feature type="region of interest" description="Disordered" evidence="4">
    <location>
        <begin position="1100"/>
        <end position="1126"/>
    </location>
</feature>
<evidence type="ECO:0000313" key="6">
    <source>
        <dbReference type="EMBL" id="KAK3055023.1"/>
    </source>
</evidence>
<feature type="compositionally biased region" description="Polar residues" evidence="4">
    <location>
        <begin position="251"/>
        <end position="262"/>
    </location>
</feature>
<feature type="region of interest" description="Disordered" evidence="4">
    <location>
        <begin position="344"/>
        <end position="369"/>
    </location>
</feature>
<feature type="domain" description="PUM-HD" evidence="5">
    <location>
        <begin position="663"/>
        <end position="1002"/>
    </location>
</feature>
<dbReference type="Pfam" id="PF00806">
    <property type="entry name" value="PUF"/>
    <property type="match status" value="8"/>
</dbReference>
<feature type="region of interest" description="Disordered" evidence="4">
    <location>
        <begin position="1"/>
        <end position="40"/>
    </location>
</feature>
<feature type="compositionally biased region" description="Polar residues" evidence="4">
    <location>
        <begin position="224"/>
        <end position="234"/>
    </location>
</feature>
<keyword evidence="1" id="KW-0677">Repeat</keyword>
<proteinExistence type="predicted"/>
<dbReference type="PROSITE" id="PS50303">
    <property type="entry name" value="PUM_HD"/>
    <property type="match status" value="1"/>
</dbReference>
<dbReference type="InterPro" id="IPR001313">
    <property type="entry name" value="Pumilio_RNA-bd_rpt"/>
</dbReference>
<protein>
    <recommendedName>
        <fullName evidence="5">PUM-HD domain-containing protein</fullName>
    </recommendedName>
</protein>
<evidence type="ECO:0000256" key="3">
    <source>
        <dbReference type="PROSITE-ProRule" id="PRU00317"/>
    </source>
</evidence>
<evidence type="ECO:0000256" key="2">
    <source>
        <dbReference type="ARBA" id="ARBA00024893"/>
    </source>
</evidence>
<dbReference type="InterPro" id="IPR016024">
    <property type="entry name" value="ARM-type_fold"/>
</dbReference>
<dbReference type="PROSITE" id="PS50302">
    <property type="entry name" value="PUM"/>
    <property type="match status" value="7"/>
</dbReference>
<feature type="region of interest" description="Disordered" evidence="4">
    <location>
        <begin position="212"/>
        <end position="234"/>
    </location>
</feature>
<dbReference type="SUPFAM" id="SSF48371">
    <property type="entry name" value="ARM repeat"/>
    <property type="match status" value="1"/>
</dbReference>
<feature type="repeat" description="Pumilio" evidence="3">
    <location>
        <begin position="867"/>
        <end position="902"/>
    </location>
</feature>
<evidence type="ECO:0000313" key="7">
    <source>
        <dbReference type="Proteomes" id="UP001271007"/>
    </source>
</evidence>
<feature type="repeat" description="Pumilio" evidence="3">
    <location>
        <begin position="686"/>
        <end position="721"/>
    </location>
</feature>
<dbReference type="Proteomes" id="UP001271007">
    <property type="component" value="Unassembled WGS sequence"/>
</dbReference>
<dbReference type="GO" id="GO:0003729">
    <property type="term" value="F:mRNA binding"/>
    <property type="evidence" value="ECO:0007669"/>
    <property type="project" value="TreeGrafter"/>
</dbReference>
<feature type="compositionally biased region" description="Low complexity" evidence="4">
    <location>
        <begin position="1024"/>
        <end position="1043"/>
    </location>
</feature>
<dbReference type="PANTHER" id="PTHR12537">
    <property type="entry name" value="RNA BINDING PROTEIN PUMILIO-RELATED"/>
    <property type="match status" value="1"/>
</dbReference>
<feature type="repeat" description="Pumilio" evidence="3">
    <location>
        <begin position="795"/>
        <end position="830"/>
    </location>
</feature>
<dbReference type="EMBL" id="JAWDJX010000010">
    <property type="protein sequence ID" value="KAK3055023.1"/>
    <property type="molecule type" value="Genomic_DNA"/>
</dbReference>
<reference evidence="6" key="1">
    <citation type="submission" date="2023-04" db="EMBL/GenBank/DDBJ databases">
        <title>Black Yeasts Isolated from many extreme environments.</title>
        <authorList>
            <person name="Coleine C."/>
            <person name="Stajich J.E."/>
            <person name="Selbmann L."/>
        </authorList>
    </citation>
    <scope>NUCLEOTIDE SEQUENCE</scope>
    <source>
        <strain evidence="6">CCFEE 5312</strain>
    </source>
</reference>
<feature type="compositionally biased region" description="Polar residues" evidence="4">
    <location>
        <begin position="272"/>
        <end position="284"/>
    </location>
</feature>
<dbReference type="CDD" id="cd07920">
    <property type="entry name" value="Pumilio"/>
    <property type="match status" value="1"/>
</dbReference>
<feature type="repeat" description="Pumilio" evidence="3">
    <location>
        <begin position="758"/>
        <end position="794"/>
    </location>
</feature>
<feature type="repeat" description="Pumilio" evidence="3">
    <location>
        <begin position="903"/>
        <end position="938"/>
    </location>
</feature>
<dbReference type="InterPro" id="IPR033712">
    <property type="entry name" value="Pumilio_RNA-bd"/>
</dbReference>
<sequence length="1126" mass="123927">MAYHYRNPQSPQDEPQFSNFSTNPMSPPRNPNRLSAGMVSNSDVRGSLTRRFTTNALPTLSPIGQQRRQAAGETQMVSTVFPSATKDQQAVGGIMQADHKQATGAVGDGRPNLMSDAMPLSPIEEEEGIRSHHQHHLSEIDVQIQQHWLMEGEKPIGAYSRNGPSERRMRQIEMLLEQQRRIAAELDQVDEPTLREVEQGLRHERAVSQMIAQSEPTTPPEYQDTFSISGSRSNRYSMNSLTSPLGVINRPNRSSTQLTSPITGFARPYTAHNGSSNLPSQSVPGSRRHSDDEEEDDFIFGGYDAGVHRAAANPNRNSMPVTTYDRKRNTSDFTSAFGPLNTTSFLFDDEDQSSTRPGKSSTKTTPPDTKTYLQVQHTADGFPKLIRRDDNGELVSGPSAALDLALAKTEQQVTERNTATRHRISLPPSALSSGGNIAPLNSILASANHSRSATNNRRSMEVKFTAETKRPALFASPPHNMTNGILKAQSSYSTNDIPTLKSINGEATGGGVSITSQSTQSKNTSEATASEQSGVSRVTSDSSVLRNSQDFTGAQNGNFDAFSSSQSALQGTAPAFAGMHEHNQQPFTSPTMSPYAQPAFYGGYGMQMLNNGFNGMNISNGYAAQGQWPASQGQGYQQPGYGGYQQYSQSMQTVSGAARHSENNRAMVQNRKTQADDFYNQANVSDIVGQIYTLCKDQHGCRFLQKKLEEHNQQDIQLIFDEVKEHFTELMMDPFGNYLCQRLLEYANEEQRTALISIATPDMTRIALNQHGTRALQRMIEYISTPEQTQLIIDALDSDVVQLIQDLNGNHVIQKCLNHLSPADAQFIFDAVSGACVIVGTHRHGCCVLQRCVDHAVGLQKGALVTSIIADAFALVQDPFGNYVVQYILDLSEPCFTEPLCHSFAGKVVYLSKQKFSSNVIEKCIRCASPETKRMLIQEILPTQELEKLLRDNYANYVVQTALDSADDELKGMMFDNLRSIIPSIRHTPHGRRLQTKLIDWDETVNGGLPPSIMAPPTNDTPTHSMPNNHSMPSNHSMSSAAPYSSHVPHSNRSNRMGMIGAPPSWANNSFSSAVPSSYGTPNDIVAPSPQRNQDYNFLNGSQGYQNHGFGGQTFRQPPSYNNNHF</sequence>
<comment type="caution">
    <text evidence="6">The sequence shown here is derived from an EMBL/GenBank/DDBJ whole genome shotgun (WGS) entry which is preliminary data.</text>
</comment>
<feature type="compositionally biased region" description="Polar residues" evidence="4">
    <location>
        <begin position="513"/>
        <end position="551"/>
    </location>
</feature>
<evidence type="ECO:0000256" key="4">
    <source>
        <dbReference type="SAM" id="MobiDB-lite"/>
    </source>
</evidence>
<feature type="repeat" description="Pumilio" evidence="3">
    <location>
        <begin position="722"/>
        <end position="757"/>
    </location>
</feature>
<dbReference type="FunFam" id="1.25.10.10:FF:000237">
    <property type="entry name" value="Pumilio homolog 9"/>
    <property type="match status" value="1"/>
</dbReference>
<dbReference type="PANTHER" id="PTHR12537:SF13">
    <property type="entry name" value="PUMILIO HOMOLOGY DOMAIN FAMILY MEMBER 4"/>
    <property type="match status" value="1"/>
</dbReference>
<dbReference type="GO" id="GO:0010608">
    <property type="term" value="P:post-transcriptional regulation of gene expression"/>
    <property type="evidence" value="ECO:0007669"/>
    <property type="project" value="TreeGrafter"/>
</dbReference>
<dbReference type="InterPro" id="IPR011989">
    <property type="entry name" value="ARM-like"/>
</dbReference>
<dbReference type="GO" id="GO:0005737">
    <property type="term" value="C:cytoplasm"/>
    <property type="evidence" value="ECO:0007669"/>
    <property type="project" value="TreeGrafter"/>
</dbReference>
<accession>A0AAJ0DJ12</accession>
<feature type="compositionally biased region" description="Low complexity" evidence="4">
    <location>
        <begin position="354"/>
        <end position="369"/>
    </location>
</feature>
<evidence type="ECO:0000256" key="1">
    <source>
        <dbReference type="ARBA" id="ARBA00022737"/>
    </source>
</evidence>
<feature type="region of interest" description="Disordered" evidence="4">
    <location>
        <begin position="1006"/>
        <end position="1061"/>
    </location>
</feature>